<dbReference type="SMART" id="SM00304">
    <property type="entry name" value="HAMP"/>
    <property type="match status" value="1"/>
</dbReference>
<dbReference type="PROSITE" id="PS50109">
    <property type="entry name" value="HIS_KIN"/>
    <property type="match status" value="1"/>
</dbReference>
<gene>
    <name evidence="13" type="ORF">ENT08_04935</name>
</gene>
<accession>A0A7V4G809</accession>
<evidence type="ECO:0000256" key="2">
    <source>
        <dbReference type="ARBA" id="ARBA00004370"/>
    </source>
</evidence>
<evidence type="ECO:0000256" key="1">
    <source>
        <dbReference type="ARBA" id="ARBA00000085"/>
    </source>
</evidence>
<evidence type="ECO:0000256" key="4">
    <source>
        <dbReference type="ARBA" id="ARBA00022553"/>
    </source>
</evidence>
<evidence type="ECO:0000259" key="11">
    <source>
        <dbReference type="PROSITE" id="PS50109"/>
    </source>
</evidence>
<dbReference type="Gene3D" id="1.10.287.130">
    <property type="match status" value="1"/>
</dbReference>
<evidence type="ECO:0000256" key="10">
    <source>
        <dbReference type="SAM" id="Phobius"/>
    </source>
</evidence>
<evidence type="ECO:0000256" key="5">
    <source>
        <dbReference type="ARBA" id="ARBA00022679"/>
    </source>
</evidence>
<dbReference type="PANTHER" id="PTHR43065">
    <property type="entry name" value="SENSOR HISTIDINE KINASE"/>
    <property type="match status" value="1"/>
</dbReference>
<dbReference type="PANTHER" id="PTHR43065:SF10">
    <property type="entry name" value="PEROXIDE STRESS-ACTIVATED HISTIDINE KINASE MAK3"/>
    <property type="match status" value="1"/>
</dbReference>
<dbReference type="GO" id="GO:0000155">
    <property type="term" value="F:phosphorelay sensor kinase activity"/>
    <property type="evidence" value="ECO:0007669"/>
    <property type="project" value="InterPro"/>
</dbReference>
<reference evidence="13" key="1">
    <citation type="journal article" date="2020" name="mSystems">
        <title>Genome- and Community-Level Interaction Insights into Carbon Utilization and Element Cycling Functions of Hydrothermarchaeota in Hydrothermal Sediment.</title>
        <authorList>
            <person name="Zhou Z."/>
            <person name="Liu Y."/>
            <person name="Xu W."/>
            <person name="Pan J."/>
            <person name="Luo Z.H."/>
            <person name="Li M."/>
        </authorList>
    </citation>
    <scope>NUCLEOTIDE SEQUENCE [LARGE SCALE GENOMIC DNA]</scope>
    <source>
        <strain evidence="13">SpSt-548</strain>
    </source>
</reference>
<dbReference type="CDD" id="cd00082">
    <property type="entry name" value="HisKA"/>
    <property type="match status" value="1"/>
</dbReference>
<comment type="catalytic activity">
    <reaction evidence="1">
        <text>ATP + protein L-histidine = ADP + protein N-phospho-L-histidine.</text>
        <dbReference type="EC" id="2.7.13.3"/>
    </reaction>
</comment>
<keyword evidence="7 13" id="KW-0418">Kinase</keyword>
<dbReference type="Pfam" id="PF00672">
    <property type="entry name" value="HAMP"/>
    <property type="match status" value="1"/>
</dbReference>
<dbReference type="SMART" id="SM00387">
    <property type="entry name" value="HATPase_c"/>
    <property type="match status" value="1"/>
</dbReference>
<keyword evidence="10" id="KW-0812">Transmembrane</keyword>
<dbReference type="PROSITE" id="PS50885">
    <property type="entry name" value="HAMP"/>
    <property type="match status" value="1"/>
</dbReference>
<sequence>MTTRFFLPRLNIREKVIVIFAASIVVIGLIAMLAYHNLRSIELKQHVAEVANDLRDIILEMRRYEKNYLLYGSPEDLQENQRYAELGLKALAEIESEGRALQMASQLERLNQVFLAYHRLIKEMADKIQEPDQNRKVRAVSPVQEEGLRELGKELVDFSQKLVSFERQRILEIITSLKTQLLVSVVLFIISGAFLSLLVSRKIIRPLSIIEQTTLRIARGDFRPLPVLDTRDETQQVVRAFNRMVAELEKRQDQLVQSKKMSSLGILTAGIAHQLNNPLNNISTSCQIVMEELESGPPEFLKKMLSNIDQEVHRARDIVKGLLEFSRARDFSIKTVPLHEVIQRSVKLISSQLPSGVEIVEDIPTDLTLPLDPHRMQEVFLNLLMNAIQAITEPPGEIRVSARVDEATRQAVITVADTGEGIPKEHLDRIFDPFYSTKEVGVGTGLGLSIAYGIVEKHRGTIRVESTPGEGSRVIIHLPLQAEASEDTPL</sequence>
<keyword evidence="5" id="KW-0808">Transferase</keyword>
<evidence type="ECO:0000259" key="12">
    <source>
        <dbReference type="PROSITE" id="PS50885"/>
    </source>
</evidence>
<keyword evidence="4" id="KW-0597">Phosphoprotein</keyword>
<evidence type="ECO:0000256" key="7">
    <source>
        <dbReference type="ARBA" id="ARBA00022777"/>
    </source>
</evidence>
<feature type="transmembrane region" description="Helical" evidence="10">
    <location>
        <begin position="16"/>
        <end position="35"/>
    </location>
</feature>
<evidence type="ECO:0000256" key="9">
    <source>
        <dbReference type="ARBA" id="ARBA00023012"/>
    </source>
</evidence>
<dbReference type="SUPFAM" id="SSF158472">
    <property type="entry name" value="HAMP domain-like"/>
    <property type="match status" value="1"/>
</dbReference>
<keyword evidence="6" id="KW-0547">Nucleotide-binding</keyword>
<name>A0A7V4G809_9BACT</name>
<proteinExistence type="predicted"/>
<dbReference type="InterPro" id="IPR036097">
    <property type="entry name" value="HisK_dim/P_sf"/>
</dbReference>
<dbReference type="GO" id="GO:0005524">
    <property type="term" value="F:ATP binding"/>
    <property type="evidence" value="ECO:0007669"/>
    <property type="project" value="UniProtKB-KW"/>
</dbReference>
<dbReference type="EMBL" id="DSXI01000293">
    <property type="protein sequence ID" value="HGS05074.1"/>
    <property type="molecule type" value="Genomic_DNA"/>
</dbReference>
<dbReference type="InterPro" id="IPR003661">
    <property type="entry name" value="HisK_dim/P_dom"/>
</dbReference>
<dbReference type="Pfam" id="PF02518">
    <property type="entry name" value="HATPase_c"/>
    <property type="match status" value="1"/>
</dbReference>
<keyword evidence="10" id="KW-1133">Transmembrane helix</keyword>
<dbReference type="InterPro" id="IPR036890">
    <property type="entry name" value="HATPase_C_sf"/>
</dbReference>
<dbReference type="EC" id="2.7.13.3" evidence="3"/>
<dbReference type="InterPro" id="IPR003594">
    <property type="entry name" value="HATPase_dom"/>
</dbReference>
<organism evidence="13">
    <name type="scientific">Desulfobacca acetoxidans</name>
    <dbReference type="NCBI Taxonomy" id="60893"/>
    <lineage>
        <taxon>Bacteria</taxon>
        <taxon>Pseudomonadati</taxon>
        <taxon>Thermodesulfobacteriota</taxon>
        <taxon>Desulfobaccia</taxon>
        <taxon>Desulfobaccales</taxon>
        <taxon>Desulfobaccaceae</taxon>
        <taxon>Desulfobacca</taxon>
    </lineage>
</organism>
<protein>
    <recommendedName>
        <fullName evidence="3">histidine kinase</fullName>
        <ecNumber evidence="3">2.7.13.3</ecNumber>
    </recommendedName>
</protein>
<comment type="caution">
    <text evidence="13">The sequence shown here is derived from an EMBL/GenBank/DDBJ whole genome shotgun (WGS) entry which is preliminary data.</text>
</comment>
<keyword evidence="9" id="KW-0902">Two-component regulatory system</keyword>
<feature type="transmembrane region" description="Helical" evidence="10">
    <location>
        <begin position="181"/>
        <end position="199"/>
    </location>
</feature>
<evidence type="ECO:0000256" key="8">
    <source>
        <dbReference type="ARBA" id="ARBA00022840"/>
    </source>
</evidence>
<dbReference type="Pfam" id="PF00512">
    <property type="entry name" value="HisKA"/>
    <property type="match status" value="1"/>
</dbReference>
<feature type="domain" description="HAMP" evidence="12">
    <location>
        <begin position="201"/>
        <end position="253"/>
    </location>
</feature>
<dbReference type="Gene3D" id="6.10.340.10">
    <property type="match status" value="1"/>
</dbReference>
<dbReference type="Gene3D" id="3.30.565.10">
    <property type="entry name" value="Histidine kinase-like ATPase, C-terminal domain"/>
    <property type="match status" value="1"/>
</dbReference>
<dbReference type="GO" id="GO:0016020">
    <property type="term" value="C:membrane"/>
    <property type="evidence" value="ECO:0007669"/>
    <property type="project" value="UniProtKB-SubCell"/>
</dbReference>
<dbReference type="PRINTS" id="PR00344">
    <property type="entry name" value="BCTRLSENSOR"/>
</dbReference>
<dbReference type="InterPro" id="IPR004358">
    <property type="entry name" value="Sig_transdc_His_kin-like_C"/>
</dbReference>
<dbReference type="SMART" id="SM00388">
    <property type="entry name" value="HisKA"/>
    <property type="match status" value="1"/>
</dbReference>
<evidence type="ECO:0000256" key="3">
    <source>
        <dbReference type="ARBA" id="ARBA00012438"/>
    </source>
</evidence>
<keyword evidence="8" id="KW-0067">ATP-binding</keyword>
<evidence type="ECO:0000256" key="6">
    <source>
        <dbReference type="ARBA" id="ARBA00022741"/>
    </source>
</evidence>
<dbReference type="CDD" id="cd06225">
    <property type="entry name" value="HAMP"/>
    <property type="match status" value="1"/>
</dbReference>
<dbReference type="SUPFAM" id="SSF47384">
    <property type="entry name" value="Homodimeric domain of signal transducing histidine kinase"/>
    <property type="match status" value="1"/>
</dbReference>
<dbReference type="SUPFAM" id="SSF55874">
    <property type="entry name" value="ATPase domain of HSP90 chaperone/DNA topoisomerase II/histidine kinase"/>
    <property type="match status" value="1"/>
</dbReference>
<comment type="subcellular location">
    <subcellularLocation>
        <location evidence="2">Membrane</location>
    </subcellularLocation>
</comment>
<dbReference type="InterPro" id="IPR005467">
    <property type="entry name" value="His_kinase_dom"/>
</dbReference>
<evidence type="ECO:0000313" key="13">
    <source>
        <dbReference type="EMBL" id="HGS05074.1"/>
    </source>
</evidence>
<dbReference type="InterPro" id="IPR003660">
    <property type="entry name" value="HAMP_dom"/>
</dbReference>
<dbReference type="AlphaFoldDB" id="A0A7V4G809"/>
<keyword evidence="10" id="KW-0472">Membrane</keyword>
<feature type="domain" description="Histidine kinase" evidence="11">
    <location>
        <begin position="270"/>
        <end position="482"/>
    </location>
</feature>